<dbReference type="PANTHER" id="PTHR10773">
    <property type="entry name" value="DNA-DIRECTED RNA POLYMERASES I, II, AND III SUBUNIT RPABC2"/>
    <property type="match status" value="1"/>
</dbReference>
<name>A0ABQ8TYM7_PERAM</name>
<reference evidence="2 3" key="1">
    <citation type="journal article" date="2022" name="Allergy">
        <title>Genome assembly and annotation of Periplaneta americana reveal a comprehensive cockroach allergen profile.</title>
        <authorList>
            <person name="Wang L."/>
            <person name="Xiong Q."/>
            <person name="Saelim N."/>
            <person name="Wang L."/>
            <person name="Nong W."/>
            <person name="Wan A.T."/>
            <person name="Shi M."/>
            <person name="Liu X."/>
            <person name="Cao Q."/>
            <person name="Hui J.H.L."/>
            <person name="Sookrung N."/>
            <person name="Leung T.F."/>
            <person name="Tungtrongchitr A."/>
            <person name="Tsui S.K.W."/>
        </authorList>
    </citation>
    <scope>NUCLEOTIDE SEQUENCE [LARGE SCALE GENOMIC DNA]</scope>
    <source>
        <strain evidence="2">PWHHKU_190912</strain>
    </source>
</reference>
<organism evidence="2 3">
    <name type="scientific">Periplaneta americana</name>
    <name type="common">American cockroach</name>
    <name type="synonym">Blatta americana</name>
    <dbReference type="NCBI Taxonomy" id="6978"/>
    <lineage>
        <taxon>Eukaryota</taxon>
        <taxon>Metazoa</taxon>
        <taxon>Ecdysozoa</taxon>
        <taxon>Arthropoda</taxon>
        <taxon>Hexapoda</taxon>
        <taxon>Insecta</taxon>
        <taxon>Pterygota</taxon>
        <taxon>Neoptera</taxon>
        <taxon>Polyneoptera</taxon>
        <taxon>Dictyoptera</taxon>
        <taxon>Blattodea</taxon>
        <taxon>Blattoidea</taxon>
        <taxon>Blattidae</taxon>
        <taxon>Blattinae</taxon>
        <taxon>Periplaneta</taxon>
    </lineage>
</organism>
<proteinExistence type="predicted"/>
<evidence type="ECO:0000313" key="3">
    <source>
        <dbReference type="Proteomes" id="UP001148838"/>
    </source>
</evidence>
<evidence type="ECO:0000256" key="1">
    <source>
        <dbReference type="SAM" id="MobiDB-lite"/>
    </source>
</evidence>
<accession>A0ABQ8TYM7</accession>
<comment type="caution">
    <text evidence="2">The sequence shown here is derived from an EMBL/GenBank/DDBJ whole genome shotgun (WGS) entry which is preliminary data.</text>
</comment>
<feature type="region of interest" description="Disordered" evidence="1">
    <location>
        <begin position="1"/>
        <end position="24"/>
    </location>
</feature>
<dbReference type="Proteomes" id="UP001148838">
    <property type="component" value="Unassembled WGS sequence"/>
</dbReference>
<dbReference type="PANTHER" id="PTHR10773:SF19">
    <property type="match status" value="1"/>
</dbReference>
<keyword evidence="3" id="KW-1185">Reference proteome</keyword>
<gene>
    <name evidence="2" type="ORF">ANN_03306</name>
</gene>
<protein>
    <submittedName>
        <fullName evidence="2">Uncharacterized protein</fullName>
    </submittedName>
</protein>
<evidence type="ECO:0000313" key="2">
    <source>
        <dbReference type="EMBL" id="KAJ4451829.1"/>
    </source>
</evidence>
<sequence>MSSTEEDEFSLGGKRKANPQSYKRNVVKQARLKEEAYTNYSGKKIDAKTVGENCRMQCTQNIGDDDYVEIFKQVYTLKTKNEQDISLQGLIDVQDIARNRLRQGERKLDRTSFNIMCYWVLNASRQKHPYAKVSYSGLCKIFKENFNYKFGQPQVDCCCTCEELKLKIKSPHINDAAKHCAIADLAVHNRKSKKFYAALKEEFLNELKGLNNNVLSLSFDYMTNVSLPKVPVQDIFYLR</sequence>
<dbReference type="EMBL" id="JAJSOF020000001">
    <property type="protein sequence ID" value="KAJ4451829.1"/>
    <property type="molecule type" value="Genomic_DNA"/>
</dbReference>